<comment type="caution">
    <text evidence="2">The sequence shown here is derived from an EMBL/GenBank/DDBJ whole genome shotgun (WGS) entry which is preliminary data.</text>
</comment>
<gene>
    <name evidence="2" type="ORF">MEUPH1_LOCUS10397</name>
</gene>
<dbReference type="Proteomes" id="UP001160148">
    <property type="component" value="Unassembled WGS sequence"/>
</dbReference>
<reference evidence="2 3" key="1">
    <citation type="submission" date="2023-01" db="EMBL/GenBank/DDBJ databases">
        <authorList>
            <person name="Whitehead M."/>
        </authorList>
    </citation>
    <scope>NUCLEOTIDE SEQUENCE [LARGE SCALE GENOMIC DNA]</scope>
</reference>
<evidence type="ECO:0000313" key="2">
    <source>
        <dbReference type="EMBL" id="CAI6354385.1"/>
    </source>
</evidence>
<organism evidence="2 3">
    <name type="scientific">Macrosiphum euphorbiae</name>
    <name type="common">potato aphid</name>
    <dbReference type="NCBI Taxonomy" id="13131"/>
    <lineage>
        <taxon>Eukaryota</taxon>
        <taxon>Metazoa</taxon>
        <taxon>Ecdysozoa</taxon>
        <taxon>Arthropoda</taxon>
        <taxon>Hexapoda</taxon>
        <taxon>Insecta</taxon>
        <taxon>Pterygota</taxon>
        <taxon>Neoptera</taxon>
        <taxon>Paraneoptera</taxon>
        <taxon>Hemiptera</taxon>
        <taxon>Sternorrhyncha</taxon>
        <taxon>Aphidomorpha</taxon>
        <taxon>Aphidoidea</taxon>
        <taxon>Aphididae</taxon>
        <taxon>Macrosiphini</taxon>
        <taxon>Macrosiphum</taxon>
    </lineage>
</organism>
<keyword evidence="3" id="KW-1185">Reference proteome</keyword>
<evidence type="ECO:0000256" key="1">
    <source>
        <dbReference type="SAM" id="Coils"/>
    </source>
</evidence>
<dbReference type="EMBL" id="CARXXK010000002">
    <property type="protein sequence ID" value="CAI6354385.1"/>
    <property type="molecule type" value="Genomic_DNA"/>
</dbReference>
<sequence>MGLIIGVIRVGVVGVLVFLNRSHLIESYHVLRNGMPKKMVKCVDRRVLRNITKGESRKFNMLVSLSEKSINSGVQVNLQPVVTVSSSIDKEEFQKMKEINLNLKNRLTELEEMIRRADEKQKARDLQDLTGKVDKLSNYQQSLKDKIDCELMTIGSDVETIKNCYGLLNTIFHELDNKFISFERKVEKPIRKYDSIKTRIRTLERDVMKNTSHVIGMDHSNRSMESWTRLQYFGSTGMFPSDNRCYGEPAAFDAASSYYDMPPVPRPPAQYFLPPMTQFRPPSPPPAPPAPNEYFRPPPPILPEPSAFFPKPNTMTLKNPGLKVTGSDESASSSSAITPKVEKVYNQIPITTAMLKSVVLKPPAERKRVSTSEAI</sequence>
<evidence type="ECO:0000313" key="3">
    <source>
        <dbReference type="Proteomes" id="UP001160148"/>
    </source>
</evidence>
<dbReference type="AlphaFoldDB" id="A0AAV0WF07"/>
<keyword evidence="1" id="KW-0175">Coiled coil</keyword>
<name>A0AAV0WF07_9HEMI</name>
<protein>
    <submittedName>
        <fullName evidence="2">Uncharacterized protein</fullName>
    </submittedName>
</protein>
<accession>A0AAV0WF07</accession>
<feature type="coiled-coil region" evidence="1">
    <location>
        <begin position="93"/>
        <end position="120"/>
    </location>
</feature>
<proteinExistence type="predicted"/>